<dbReference type="InterPro" id="IPR001841">
    <property type="entry name" value="Znf_RING"/>
</dbReference>
<evidence type="ECO:0000313" key="6">
    <source>
        <dbReference type="EMBL" id="KAG1327697.1"/>
    </source>
</evidence>
<dbReference type="CDD" id="cd16454">
    <property type="entry name" value="RING-H2_PA-TM-RING"/>
    <property type="match status" value="1"/>
</dbReference>
<proteinExistence type="predicted"/>
<dbReference type="PANTHER" id="PTHR45931">
    <property type="entry name" value="SI:CH211-59O9.10"/>
    <property type="match status" value="1"/>
</dbReference>
<dbReference type="InterPro" id="IPR051834">
    <property type="entry name" value="RING_finger_E3_ligase"/>
</dbReference>
<dbReference type="Gene3D" id="3.30.40.10">
    <property type="entry name" value="Zinc/RING finger domain, C3HC4 (zinc finger)"/>
    <property type="match status" value="1"/>
</dbReference>
<dbReference type="SUPFAM" id="SSF57850">
    <property type="entry name" value="RING/U-box"/>
    <property type="match status" value="1"/>
</dbReference>
<keyword evidence="3" id="KW-0862">Zinc</keyword>
<organism evidence="6 7">
    <name type="scientific">Cocos nucifera</name>
    <name type="common">Coconut palm</name>
    <dbReference type="NCBI Taxonomy" id="13894"/>
    <lineage>
        <taxon>Eukaryota</taxon>
        <taxon>Viridiplantae</taxon>
        <taxon>Streptophyta</taxon>
        <taxon>Embryophyta</taxon>
        <taxon>Tracheophyta</taxon>
        <taxon>Spermatophyta</taxon>
        <taxon>Magnoliopsida</taxon>
        <taxon>Liliopsida</taxon>
        <taxon>Arecaceae</taxon>
        <taxon>Arecoideae</taxon>
        <taxon>Cocoseae</taxon>
        <taxon>Attaleinae</taxon>
        <taxon>Cocos</taxon>
    </lineage>
</organism>
<feature type="domain" description="RING-type" evidence="5">
    <location>
        <begin position="196"/>
        <end position="237"/>
    </location>
</feature>
<dbReference type="Pfam" id="PF13639">
    <property type="entry name" value="zf-RING_2"/>
    <property type="match status" value="1"/>
</dbReference>
<name>A0A8K0HW62_COCNU</name>
<reference evidence="6" key="1">
    <citation type="journal article" date="2017" name="Gigascience">
        <title>The genome draft of coconut (Cocos nucifera).</title>
        <authorList>
            <person name="Xiao Y."/>
            <person name="Xu P."/>
            <person name="Fan H."/>
            <person name="Baudouin L."/>
            <person name="Xia W."/>
            <person name="Bocs S."/>
            <person name="Xu J."/>
            <person name="Li Q."/>
            <person name="Guo A."/>
            <person name="Zhou L."/>
            <person name="Li J."/>
            <person name="Wu Y."/>
            <person name="Ma Z."/>
            <person name="Armero A."/>
            <person name="Issali A.E."/>
            <person name="Liu N."/>
            <person name="Peng M."/>
            <person name="Yang Y."/>
        </authorList>
    </citation>
    <scope>NUCLEOTIDE SEQUENCE</scope>
    <source>
        <tissue evidence="6">Spear leaf of Hainan Tall coconut</tissue>
    </source>
</reference>
<reference evidence="6" key="2">
    <citation type="submission" date="2019-07" db="EMBL/GenBank/DDBJ databases">
        <authorList>
            <person name="Yang Y."/>
            <person name="Bocs S."/>
            <person name="Baudouin L."/>
        </authorList>
    </citation>
    <scope>NUCLEOTIDE SEQUENCE</scope>
    <source>
        <tissue evidence="6">Spear leaf of Hainan Tall coconut</tissue>
    </source>
</reference>
<evidence type="ECO:0000256" key="2">
    <source>
        <dbReference type="ARBA" id="ARBA00022771"/>
    </source>
</evidence>
<dbReference type="GO" id="GO:0005634">
    <property type="term" value="C:nucleus"/>
    <property type="evidence" value="ECO:0007669"/>
    <property type="project" value="TreeGrafter"/>
</dbReference>
<accession>A0A8K0HW62</accession>
<dbReference type="OrthoDB" id="21204at2759"/>
<dbReference type="InterPro" id="IPR013083">
    <property type="entry name" value="Znf_RING/FYVE/PHD"/>
</dbReference>
<dbReference type="SMART" id="SM00184">
    <property type="entry name" value="RING"/>
    <property type="match status" value="1"/>
</dbReference>
<evidence type="ECO:0000259" key="5">
    <source>
        <dbReference type="PROSITE" id="PS50089"/>
    </source>
</evidence>
<dbReference type="GO" id="GO:0006511">
    <property type="term" value="P:ubiquitin-dependent protein catabolic process"/>
    <property type="evidence" value="ECO:0007669"/>
    <property type="project" value="TreeGrafter"/>
</dbReference>
<sequence length="246" mass="27262">MAISETHILGDSVFRLEARGVLGPQVQPQVVVRIRLANFDGSADTLFIVSTTTHRFHLGQIPLPRALPVIVSFLATHNHGVHQPDCPLCDVLLRRFSSRVAAQMTAVSALELLVHMGQLLGPAESDEDVEVMHEWMLENPPEEEEEMAGDVYEYFLHEGLGASHGGSHGVPPGGSCLERLQRFTYGRGDGVREEECVICLMEFDAEAEVSRMPCSHTFHCRCIIRWLEMSNVCPICRSQMPTASSN</sequence>
<evidence type="ECO:0000256" key="4">
    <source>
        <dbReference type="PROSITE-ProRule" id="PRU00175"/>
    </source>
</evidence>
<keyword evidence="1" id="KW-0479">Metal-binding</keyword>
<dbReference type="GO" id="GO:0061630">
    <property type="term" value="F:ubiquitin protein ligase activity"/>
    <property type="evidence" value="ECO:0007669"/>
    <property type="project" value="TreeGrafter"/>
</dbReference>
<dbReference type="AlphaFoldDB" id="A0A8K0HW62"/>
<keyword evidence="2 4" id="KW-0863">Zinc-finger</keyword>
<evidence type="ECO:0000256" key="1">
    <source>
        <dbReference type="ARBA" id="ARBA00022723"/>
    </source>
</evidence>
<keyword evidence="7" id="KW-1185">Reference proteome</keyword>
<evidence type="ECO:0000256" key="3">
    <source>
        <dbReference type="ARBA" id="ARBA00022833"/>
    </source>
</evidence>
<evidence type="ECO:0000313" key="7">
    <source>
        <dbReference type="Proteomes" id="UP000797356"/>
    </source>
</evidence>
<protein>
    <submittedName>
        <fullName evidence="6">E3 ubiquitin-protein ligase CIP8-like</fullName>
    </submittedName>
</protein>
<dbReference type="PROSITE" id="PS50089">
    <property type="entry name" value="ZF_RING_2"/>
    <property type="match status" value="1"/>
</dbReference>
<dbReference type="EMBL" id="CM017872">
    <property type="protein sequence ID" value="KAG1327697.1"/>
    <property type="molecule type" value="Genomic_DNA"/>
</dbReference>
<gene>
    <name evidence="6" type="ORF">COCNU_01G016310</name>
</gene>
<dbReference type="GO" id="GO:0008270">
    <property type="term" value="F:zinc ion binding"/>
    <property type="evidence" value="ECO:0007669"/>
    <property type="project" value="UniProtKB-KW"/>
</dbReference>
<dbReference type="PANTHER" id="PTHR45931:SF16">
    <property type="entry name" value="RING_U-BOX SUPERFAMILY PROTEIN"/>
    <property type="match status" value="1"/>
</dbReference>
<comment type="caution">
    <text evidence="6">The sequence shown here is derived from an EMBL/GenBank/DDBJ whole genome shotgun (WGS) entry which is preliminary data.</text>
</comment>
<dbReference type="Proteomes" id="UP000797356">
    <property type="component" value="Chromosome 1"/>
</dbReference>